<comment type="caution">
    <text evidence="2">The sequence shown here is derived from an EMBL/GenBank/DDBJ whole genome shotgun (WGS) entry which is preliminary data.</text>
</comment>
<dbReference type="PANTHER" id="PTHR43162">
    <property type="match status" value="1"/>
</dbReference>
<dbReference type="InterPro" id="IPR051604">
    <property type="entry name" value="Ergot_Alk_Oxidoreductase"/>
</dbReference>
<dbReference type="SUPFAM" id="SSF51735">
    <property type="entry name" value="NAD(P)-binding Rossmann-fold domains"/>
    <property type="match status" value="1"/>
</dbReference>
<dbReference type="Pfam" id="PF05368">
    <property type="entry name" value="NmrA"/>
    <property type="match status" value="1"/>
</dbReference>
<dbReference type="InterPro" id="IPR036291">
    <property type="entry name" value="NAD(P)-bd_dom_sf"/>
</dbReference>
<dbReference type="InterPro" id="IPR008030">
    <property type="entry name" value="NmrA-like"/>
</dbReference>
<dbReference type="Gene3D" id="3.40.50.720">
    <property type="entry name" value="NAD(P)-binding Rossmann-like Domain"/>
    <property type="match status" value="1"/>
</dbReference>
<sequence>MKIVIGAAAGNIGSRTARKVAEANHEVVLLGRNLGNLKKLGIENAAAFEVNLQNTDEVVAHTRGADALLWLVPPNLDVPSLKQWYAEFAAAGAAVIRENNISRVVVISSIGAGAADNLGTITYAGDLEKAFRAVAKNVVFLRPGYFMENFLLQKDSILEKGVFEFPYSQEHDIPFISTDDIGDVAAAYLIDDTWAGQWSRHLLGPRNMTLTEVADLFSVELGKPVQHEQVTYDAIQSQFAQYGANENVQQELVDLYKALGDPNGVYAMPRTEEVNTPTTLQSMIRNKFLSGSRK</sequence>
<proteinExistence type="predicted"/>
<dbReference type="Proteomes" id="UP000659698">
    <property type="component" value="Unassembled WGS sequence"/>
</dbReference>
<organism evidence="2 3">
    <name type="scientific">Rufibacter sediminis</name>
    <dbReference type="NCBI Taxonomy" id="2762756"/>
    <lineage>
        <taxon>Bacteria</taxon>
        <taxon>Pseudomonadati</taxon>
        <taxon>Bacteroidota</taxon>
        <taxon>Cytophagia</taxon>
        <taxon>Cytophagales</taxon>
        <taxon>Hymenobacteraceae</taxon>
        <taxon>Rufibacter</taxon>
    </lineage>
</organism>
<accession>A0ABR6VMS8</accession>
<keyword evidence="3" id="KW-1185">Reference proteome</keyword>
<dbReference type="RefSeq" id="WP_186632222.1">
    <property type="nucleotide sequence ID" value="NZ_JACOAF010000004.1"/>
</dbReference>
<protein>
    <submittedName>
        <fullName evidence="2">NAD(P)H-binding protein</fullName>
    </submittedName>
</protein>
<dbReference type="PANTHER" id="PTHR43162:SF1">
    <property type="entry name" value="PRESTALK A DIFFERENTIATION PROTEIN A"/>
    <property type="match status" value="1"/>
</dbReference>
<reference evidence="2 3" key="1">
    <citation type="journal article" date="2019" name="Int. J. Syst. Evol. Microbiol.">
        <title>Rufibacter sediminis sp. nov., isolated from freshwater lake sediment.</title>
        <authorList>
            <person name="Qu J.H."/>
            <person name="Zhang L.J."/>
            <person name="Fu Y.H."/>
            <person name="Li H.F."/>
        </authorList>
    </citation>
    <scope>NUCLEOTIDE SEQUENCE [LARGE SCALE GENOMIC DNA]</scope>
    <source>
        <strain evidence="2 3">H-1</strain>
    </source>
</reference>
<feature type="domain" description="NmrA-like" evidence="1">
    <location>
        <begin position="2"/>
        <end position="263"/>
    </location>
</feature>
<dbReference type="EMBL" id="JACOAF010000004">
    <property type="protein sequence ID" value="MBC3538488.1"/>
    <property type="molecule type" value="Genomic_DNA"/>
</dbReference>
<gene>
    <name evidence="2" type="ORF">H7U12_02270</name>
</gene>
<evidence type="ECO:0000313" key="2">
    <source>
        <dbReference type="EMBL" id="MBC3538488.1"/>
    </source>
</evidence>
<name>A0ABR6VMS8_9BACT</name>
<evidence type="ECO:0000313" key="3">
    <source>
        <dbReference type="Proteomes" id="UP000659698"/>
    </source>
</evidence>
<dbReference type="Gene3D" id="3.90.25.10">
    <property type="entry name" value="UDP-galactose 4-epimerase, domain 1"/>
    <property type="match status" value="1"/>
</dbReference>
<evidence type="ECO:0000259" key="1">
    <source>
        <dbReference type="Pfam" id="PF05368"/>
    </source>
</evidence>